<organism evidence="1 2">
    <name type="scientific">Siminovitchia terrae</name>
    <name type="common">Bacillus terrae</name>
    <dbReference type="NCBI Taxonomy" id="1914933"/>
    <lineage>
        <taxon>Bacteria</taxon>
        <taxon>Bacillati</taxon>
        <taxon>Bacillota</taxon>
        <taxon>Bacilli</taxon>
        <taxon>Bacillales</taxon>
        <taxon>Bacillaceae</taxon>
        <taxon>Siminovitchia</taxon>
    </lineage>
</organism>
<name>A0ABQ4KQS9_SIMTE</name>
<reference evidence="1 2" key="1">
    <citation type="submission" date="2021-03" db="EMBL/GenBank/DDBJ databases">
        <title>Antimicrobial resistance genes in bacteria isolated from Japanese honey, and their potential for conferring macrolide and lincosamide resistance in the American foulbrood pathogen Paenibacillus larvae.</title>
        <authorList>
            <person name="Okamoto M."/>
            <person name="Kumagai M."/>
            <person name="Kanamori H."/>
            <person name="Takamatsu D."/>
        </authorList>
    </citation>
    <scope>NUCLEOTIDE SEQUENCE [LARGE SCALE GENOMIC DNA]</scope>
    <source>
        <strain evidence="1 2">J6TS1</strain>
    </source>
</reference>
<comment type="caution">
    <text evidence="1">The sequence shown here is derived from an EMBL/GenBank/DDBJ whole genome shotgun (WGS) entry which is preliminary data.</text>
</comment>
<gene>
    <name evidence="1" type="ORF">J6TS1_02660</name>
</gene>
<accession>A0ABQ4KQS9</accession>
<sequence length="59" mass="6731">MRRYLATKDDNCTIDFYRFGGGDPVHSKCILLMSLSPETSLFLIKLLFQGLYNKLVTGE</sequence>
<evidence type="ECO:0000313" key="1">
    <source>
        <dbReference type="EMBL" id="GIN94396.1"/>
    </source>
</evidence>
<dbReference type="EMBL" id="BORJ01000001">
    <property type="protein sequence ID" value="GIN94396.1"/>
    <property type="molecule type" value="Genomic_DNA"/>
</dbReference>
<dbReference type="Proteomes" id="UP000680670">
    <property type="component" value="Unassembled WGS sequence"/>
</dbReference>
<proteinExistence type="predicted"/>
<evidence type="ECO:0000313" key="2">
    <source>
        <dbReference type="Proteomes" id="UP000680670"/>
    </source>
</evidence>
<keyword evidence="2" id="KW-1185">Reference proteome</keyword>
<protein>
    <submittedName>
        <fullName evidence="1">Uncharacterized protein</fullName>
    </submittedName>
</protein>